<sequence>MIHARRYHPTNFKFFTWLMRYTYGLWLRRAYRIVAINAELFKELKPPFILVGNHTTLLDPFIANAFVPFPIHWVASDGNMRSPIMRFLLIKLVGSIPKSKAIPDIETVNWIVDIIRRKHGVVGMYPEGQSTWTGTPFPAFYSSAKLLRLLRVPVVLAKTQGGYLTKPRWSHVRRPSKVEIAFSVLFTPEQLRTTPIADIDAALNNALAYDDTEWCKREAIRFESARGAESLELALYICPKCGAKASLHSNGNRFACDRCDFSVEYGADGSFALPPGSADPVFLPPFSSEPFLESIAHWDKLQSAFMQAELAEWLRAARWDPIFSDENIQLKKGKRIDSMKTMLRGRIDLFIDRLEFRDAHKPGGATGPLIFPLDTVEAEGVLKWNFFEFYQGMNVYRVVFGDPKASGRKYADAIGLLHELSHSHLPGR</sequence>
<dbReference type="CDD" id="cd07989">
    <property type="entry name" value="LPLAT_AGPAT-like"/>
    <property type="match status" value="1"/>
</dbReference>
<keyword evidence="2" id="KW-0808">Transferase</keyword>
<dbReference type="EMBL" id="FWDM01000007">
    <property type="protein sequence ID" value="SLM10827.1"/>
    <property type="molecule type" value="Genomic_DNA"/>
</dbReference>
<dbReference type="GO" id="GO:0016746">
    <property type="term" value="F:acyltransferase activity"/>
    <property type="evidence" value="ECO:0007669"/>
    <property type="project" value="UniProtKB-KW"/>
</dbReference>
<keyword evidence="2" id="KW-0012">Acyltransferase</keyword>
<gene>
    <name evidence="2" type="ORF">SPIROBIBN47_150137</name>
</gene>
<dbReference type="AlphaFoldDB" id="A0A3P3XGB1"/>
<organism evidence="2">
    <name type="scientific">uncultured spirochete</name>
    <dbReference type="NCBI Taxonomy" id="156406"/>
    <lineage>
        <taxon>Bacteria</taxon>
        <taxon>Pseudomonadati</taxon>
        <taxon>Spirochaetota</taxon>
        <taxon>Spirochaetia</taxon>
        <taxon>Spirochaetales</taxon>
        <taxon>environmental samples</taxon>
    </lineage>
</organism>
<accession>A0A3P3XGB1</accession>
<dbReference type="SMART" id="SM00563">
    <property type="entry name" value="PlsC"/>
    <property type="match status" value="1"/>
</dbReference>
<dbReference type="Pfam" id="PF01553">
    <property type="entry name" value="Acyltransferase"/>
    <property type="match status" value="1"/>
</dbReference>
<reference evidence="2" key="1">
    <citation type="submission" date="2017-02" db="EMBL/GenBank/DDBJ databases">
        <authorList>
            <person name="Regsiter A."/>
            <person name="William W."/>
        </authorList>
    </citation>
    <scope>NUCLEOTIDE SEQUENCE</scope>
    <source>
        <strain evidence="2">Bib</strain>
    </source>
</reference>
<name>A0A3P3XGB1_9SPIR</name>
<feature type="domain" description="Phospholipid/glycerol acyltransferase" evidence="1">
    <location>
        <begin position="48"/>
        <end position="159"/>
    </location>
</feature>
<evidence type="ECO:0000259" key="1">
    <source>
        <dbReference type="SMART" id="SM00563"/>
    </source>
</evidence>
<proteinExistence type="predicted"/>
<dbReference type="InterPro" id="IPR002123">
    <property type="entry name" value="Plipid/glycerol_acylTrfase"/>
</dbReference>
<dbReference type="SUPFAM" id="SSF69593">
    <property type="entry name" value="Glycerol-3-phosphate (1)-acyltransferase"/>
    <property type="match status" value="1"/>
</dbReference>
<evidence type="ECO:0000313" key="2">
    <source>
        <dbReference type="EMBL" id="SLM10827.1"/>
    </source>
</evidence>
<protein>
    <submittedName>
        <fullName evidence="2">Putative 1-acyl-sn-glycerol-3-phosphate acyltransferase</fullName>
    </submittedName>
</protein>